<dbReference type="PROSITE" id="PS00211">
    <property type="entry name" value="ABC_TRANSPORTER_1"/>
    <property type="match status" value="2"/>
</dbReference>
<organism evidence="5 6">
    <name type="scientific">Candidatus Avacidaminococcus intestinavium</name>
    <dbReference type="NCBI Taxonomy" id="2840684"/>
    <lineage>
        <taxon>Bacteria</taxon>
        <taxon>Bacillati</taxon>
        <taxon>Bacillota</taxon>
        <taxon>Negativicutes</taxon>
        <taxon>Acidaminococcales</taxon>
        <taxon>Acidaminococcaceae</taxon>
        <taxon>Acidaminococcaceae incertae sedis</taxon>
        <taxon>Candidatus Avacidaminococcus</taxon>
    </lineage>
</organism>
<dbReference type="EMBL" id="DVNI01000091">
    <property type="protein sequence ID" value="HIU64498.1"/>
    <property type="molecule type" value="Genomic_DNA"/>
</dbReference>
<evidence type="ECO:0000256" key="1">
    <source>
        <dbReference type="ARBA" id="ARBA00022448"/>
    </source>
</evidence>
<dbReference type="Pfam" id="PF00005">
    <property type="entry name" value="ABC_tran"/>
    <property type="match status" value="2"/>
</dbReference>
<dbReference type="GO" id="GO:0015833">
    <property type="term" value="P:peptide transport"/>
    <property type="evidence" value="ECO:0007669"/>
    <property type="project" value="InterPro"/>
</dbReference>
<reference evidence="5" key="2">
    <citation type="journal article" date="2021" name="PeerJ">
        <title>Extensive microbial diversity within the chicken gut microbiome revealed by metagenomics and culture.</title>
        <authorList>
            <person name="Gilroy R."/>
            <person name="Ravi A."/>
            <person name="Getino M."/>
            <person name="Pursley I."/>
            <person name="Horton D.L."/>
            <person name="Alikhan N.F."/>
            <person name="Baker D."/>
            <person name="Gharbi K."/>
            <person name="Hall N."/>
            <person name="Watson M."/>
            <person name="Adriaenssens E.M."/>
            <person name="Foster-Nyarko E."/>
            <person name="Jarju S."/>
            <person name="Secka A."/>
            <person name="Antonio M."/>
            <person name="Oren A."/>
            <person name="Chaudhuri R.R."/>
            <person name="La Ragione R."/>
            <person name="Hildebrand F."/>
            <person name="Pallen M.J."/>
        </authorList>
    </citation>
    <scope>NUCLEOTIDE SEQUENCE</scope>
    <source>
        <strain evidence="5">CHK160-1198</strain>
    </source>
</reference>
<evidence type="ECO:0000256" key="3">
    <source>
        <dbReference type="ARBA" id="ARBA00022840"/>
    </source>
</evidence>
<evidence type="ECO:0000256" key="2">
    <source>
        <dbReference type="ARBA" id="ARBA00022741"/>
    </source>
</evidence>
<keyword evidence="3 5" id="KW-0067">ATP-binding</keyword>
<gene>
    <name evidence="5" type="ORF">IAB06_05650</name>
</gene>
<dbReference type="GO" id="GO:0055085">
    <property type="term" value="P:transmembrane transport"/>
    <property type="evidence" value="ECO:0007669"/>
    <property type="project" value="UniProtKB-ARBA"/>
</dbReference>
<dbReference type="InterPro" id="IPR003593">
    <property type="entry name" value="AAA+_ATPase"/>
</dbReference>
<evidence type="ECO:0000313" key="6">
    <source>
        <dbReference type="Proteomes" id="UP000824099"/>
    </source>
</evidence>
<protein>
    <submittedName>
        <fullName evidence="5">ABC transporter ATP-binding protein</fullName>
    </submittedName>
</protein>
<reference evidence="5" key="1">
    <citation type="submission" date="2020-10" db="EMBL/GenBank/DDBJ databases">
        <authorList>
            <person name="Gilroy R."/>
        </authorList>
    </citation>
    <scope>NUCLEOTIDE SEQUENCE</scope>
    <source>
        <strain evidence="5">CHK160-1198</strain>
    </source>
</reference>
<dbReference type="SMART" id="SM00382">
    <property type="entry name" value="AAA"/>
    <property type="match status" value="2"/>
</dbReference>
<comment type="caution">
    <text evidence="5">The sequence shown here is derived from an EMBL/GenBank/DDBJ whole genome shotgun (WGS) entry which is preliminary data.</text>
</comment>
<dbReference type="SUPFAM" id="SSF52540">
    <property type="entry name" value="P-loop containing nucleoside triphosphate hydrolases"/>
    <property type="match status" value="2"/>
</dbReference>
<dbReference type="InterPro" id="IPR050319">
    <property type="entry name" value="ABC_transp_ATP-bind"/>
</dbReference>
<dbReference type="NCBIfam" id="NF010167">
    <property type="entry name" value="PRK13648.1"/>
    <property type="match status" value="2"/>
</dbReference>
<dbReference type="Proteomes" id="UP000824099">
    <property type="component" value="Unassembled WGS sequence"/>
</dbReference>
<dbReference type="InterPro" id="IPR017871">
    <property type="entry name" value="ABC_transporter-like_CS"/>
</dbReference>
<evidence type="ECO:0000313" key="5">
    <source>
        <dbReference type="EMBL" id="HIU64498.1"/>
    </source>
</evidence>
<evidence type="ECO:0000259" key="4">
    <source>
        <dbReference type="PROSITE" id="PS50893"/>
    </source>
</evidence>
<sequence length="534" mass="59379">MLLQVKDLEISYGRNKPVLSEVSFDLKQGEVLAIVGESGSGKTTVIRAIQNCLPIGGKVNHGEIIFKGKDLLKQSTKEKRNLCGTEISMIFQDCGNMLNPVKTVGEQIYAYLKNHGIIDKKEAHEQAIKMIERVKLPNPENILRSFIFELSGGMRQRVGIAMALALNPCLLLADEPTSALDVTTQAQIIKDMMQMKEELGVSIIIVTHNIGVAAHMADKIMIMKEGQIVDYGSKEQIINGSNNSYTRLLLDAIPKLGDKTHKGKTELTELTRADVLLETKDLTKEFAISENAKIVACNNISLDVYRGKTLGIVGESGSGKSTLVKMIVQMYKPTSGSVYFMGEDITKLSGNKARQNRRRIQMVFQDPTASFNPKMLIKDIICEPLQNFNLIKRDEVQAKAEEMLQQVGLPVEFANRYPHSMSGGQRQRVAIARALVLNPEIIIFDEATSALDVSVQKSIIDLLKDLQKKHNITYIFICHDLALANQVSDEIAIMYLGSVMEKVSDICEDCLHPYSKSLLDSVFDVNYSNDKRQA</sequence>
<dbReference type="InterPro" id="IPR027417">
    <property type="entry name" value="P-loop_NTPase"/>
</dbReference>
<dbReference type="GO" id="GO:0016887">
    <property type="term" value="F:ATP hydrolysis activity"/>
    <property type="evidence" value="ECO:0007669"/>
    <property type="project" value="InterPro"/>
</dbReference>
<accession>A0A9D1MPU9</accession>
<dbReference type="InterPro" id="IPR013563">
    <property type="entry name" value="Oligopep_ABC_C"/>
</dbReference>
<dbReference type="InterPro" id="IPR003439">
    <property type="entry name" value="ABC_transporter-like_ATP-bd"/>
</dbReference>
<keyword evidence="1" id="KW-0813">Transport</keyword>
<feature type="domain" description="ABC transporter" evidence="4">
    <location>
        <begin position="3"/>
        <end position="250"/>
    </location>
</feature>
<name>A0A9D1MPU9_9FIRM</name>
<dbReference type="PANTHER" id="PTHR43776:SF8">
    <property type="entry name" value="ABC TRANSPORTER, ATP-BINDING PROTEIN"/>
    <property type="match status" value="1"/>
</dbReference>
<dbReference type="NCBIfam" id="NF007739">
    <property type="entry name" value="PRK10419.1"/>
    <property type="match status" value="2"/>
</dbReference>
<proteinExistence type="predicted"/>
<dbReference type="PANTHER" id="PTHR43776">
    <property type="entry name" value="TRANSPORT ATP-BINDING PROTEIN"/>
    <property type="match status" value="1"/>
</dbReference>
<keyword evidence="2" id="KW-0547">Nucleotide-binding</keyword>
<dbReference type="Pfam" id="PF08352">
    <property type="entry name" value="oligo_HPY"/>
    <property type="match status" value="2"/>
</dbReference>
<dbReference type="GO" id="GO:0005524">
    <property type="term" value="F:ATP binding"/>
    <property type="evidence" value="ECO:0007669"/>
    <property type="project" value="UniProtKB-KW"/>
</dbReference>
<feature type="domain" description="ABC transporter" evidence="4">
    <location>
        <begin position="277"/>
        <end position="521"/>
    </location>
</feature>
<dbReference type="AlphaFoldDB" id="A0A9D1MPU9"/>
<dbReference type="CDD" id="cd03257">
    <property type="entry name" value="ABC_NikE_OppD_transporters"/>
    <property type="match status" value="2"/>
</dbReference>
<dbReference type="Gene3D" id="3.40.50.300">
    <property type="entry name" value="P-loop containing nucleotide triphosphate hydrolases"/>
    <property type="match status" value="2"/>
</dbReference>
<dbReference type="NCBIfam" id="NF008453">
    <property type="entry name" value="PRK11308.1"/>
    <property type="match status" value="2"/>
</dbReference>
<dbReference type="PROSITE" id="PS50893">
    <property type="entry name" value="ABC_TRANSPORTER_2"/>
    <property type="match status" value="2"/>
</dbReference>